<dbReference type="InterPro" id="IPR001245">
    <property type="entry name" value="Ser-Thr/Tyr_kinase_cat_dom"/>
</dbReference>
<dbReference type="InterPro" id="IPR032675">
    <property type="entry name" value="LRR_dom_sf"/>
</dbReference>
<dbReference type="FunFam" id="3.30.200.20:FF:000015">
    <property type="entry name" value="Somatic embryogenesis receptor kinase 1"/>
    <property type="match status" value="1"/>
</dbReference>
<dbReference type="GO" id="GO:0005524">
    <property type="term" value="F:ATP binding"/>
    <property type="evidence" value="ECO:0007669"/>
    <property type="project" value="UniProtKB-UniRule"/>
</dbReference>
<dbReference type="Proteomes" id="UP001418222">
    <property type="component" value="Unassembled WGS sequence"/>
</dbReference>
<keyword evidence="15" id="KW-0472">Membrane</keyword>
<dbReference type="PANTHER" id="PTHR47988">
    <property type="entry name" value="SOMATIC EMBRYOGENESIS RECEPTOR KINASE 1"/>
    <property type="match status" value="1"/>
</dbReference>
<keyword evidence="8" id="KW-0812">Transmembrane</keyword>
<feature type="binding site" evidence="20">
    <location>
        <position position="333"/>
    </location>
    <ligand>
        <name>ATP</name>
        <dbReference type="ChEBI" id="CHEBI:30616"/>
    </ligand>
</feature>
<keyword evidence="7" id="KW-0808">Transferase</keyword>
<keyword evidence="17" id="KW-0325">Glycoprotein</keyword>
<dbReference type="SUPFAM" id="SSF52058">
    <property type="entry name" value="L domain-like"/>
    <property type="match status" value="1"/>
</dbReference>
<dbReference type="Gene3D" id="3.80.10.10">
    <property type="entry name" value="Ribonuclease Inhibitor"/>
    <property type="match status" value="1"/>
</dbReference>
<keyword evidence="5" id="KW-0723">Serine/threonine-protein kinase</keyword>
<dbReference type="InterPro" id="IPR000719">
    <property type="entry name" value="Prot_kinase_dom"/>
</dbReference>
<comment type="similarity">
    <text evidence="2">Belongs to the protein kinase superfamily. Ser/Thr protein kinase family.</text>
</comment>
<keyword evidence="25" id="KW-1185">Reference proteome</keyword>
<comment type="subcellular location">
    <subcellularLocation>
        <location evidence="1">Cell membrane</location>
        <topology evidence="1">Single-pass membrane protein</topology>
    </subcellularLocation>
</comment>
<evidence type="ECO:0000256" key="14">
    <source>
        <dbReference type="ARBA" id="ARBA00022989"/>
    </source>
</evidence>
<dbReference type="GO" id="GO:0004674">
    <property type="term" value="F:protein serine/threonine kinase activity"/>
    <property type="evidence" value="ECO:0007669"/>
    <property type="project" value="UniProtKB-KW"/>
</dbReference>
<keyword evidence="6" id="KW-0433">Leucine-rich repeat</keyword>
<accession>A0AAP0B765</accession>
<name>A0AAP0B765_9ASPA</name>
<comment type="caution">
    <text evidence="24">The sequence shown here is derived from an EMBL/GenBank/DDBJ whole genome shotgun (WGS) entry which is preliminary data.</text>
</comment>
<keyword evidence="16 24" id="KW-0675">Receptor</keyword>
<dbReference type="InterPro" id="IPR013210">
    <property type="entry name" value="LRR_N_plant-typ"/>
</dbReference>
<feature type="domain" description="Protein kinase" evidence="23">
    <location>
        <begin position="305"/>
        <end position="592"/>
    </location>
</feature>
<keyword evidence="13 20" id="KW-0067">ATP-binding</keyword>
<dbReference type="Pfam" id="PF08263">
    <property type="entry name" value="LRRNT_2"/>
    <property type="match status" value="1"/>
</dbReference>
<evidence type="ECO:0000256" key="19">
    <source>
        <dbReference type="ARBA" id="ARBA00048679"/>
    </source>
</evidence>
<dbReference type="PROSITE" id="PS00107">
    <property type="entry name" value="PROTEIN_KINASE_ATP"/>
    <property type="match status" value="1"/>
</dbReference>
<dbReference type="AlphaFoldDB" id="A0AAP0B765"/>
<feature type="region of interest" description="Disordered" evidence="21">
    <location>
        <begin position="214"/>
        <end position="240"/>
    </location>
</feature>
<dbReference type="GO" id="GO:0009742">
    <property type="term" value="P:brassinosteroid mediated signaling pathway"/>
    <property type="evidence" value="ECO:0007669"/>
    <property type="project" value="UniProtKB-ARBA"/>
</dbReference>
<dbReference type="Gene3D" id="1.10.510.10">
    <property type="entry name" value="Transferase(Phosphotransferase) domain 1"/>
    <property type="match status" value="1"/>
</dbReference>
<evidence type="ECO:0000256" key="7">
    <source>
        <dbReference type="ARBA" id="ARBA00022679"/>
    </source>
</evidence>
<keyword evidence="10" id="KW-0677">Repeat</keyword>
<keyword evidence="9 22" id="KW-0732">Signal</keyword>
<feature type="signal peptide" evidence="22">
    <location>
        <begin position="1"/>
        <end position="28"/>
    </location>
</feature>
<evidence type="ECO:0000256" key="2">
    <source>
        <dbReference type="ARBA" id="ARBA00008684"/>
    </source>
</evidence>
<reference evidence="24 25" key="1">
    <citation type="journal article" date="2022" name="Nat. Plants">
        <title>Genomes of leafy and leafless Platanthera orchids illuminate the evolution of mycoheterotrophy.</title>
        <authorList>
            <person name="Li M.H."/>
            <person name="Liu K.W."/>
            <person name="Li Z."/>
            <person name="Lu H.C."/>
            <person name="Ye Q.L."/>
            <person name="Zhang D."/>
            <person name="Wang J.Y."/>
            <person name="Li Y.F."/>
            <person name="Zhong Z.M."/>
            <person name="Liu X."/>
            <person name="Yu X."/>
            <person name="Liu D.K."/>
            <person name="Tu X.D."/>
            <person name="Liu B."/>
            <person name="Hao Y."/>
            <person name="Liao X.Y."/>
            <person name="Jiang Y.T."/>
            <person name="Sun W.H."/>
            <person name="Chen J."/>
            <person name="Chen Y.Q."/>
            <person name="Ai Y."/>
            <person name="Zhai J.W."/>
            <person name="Wu S.S."/>
            <person name="Zhou Z."/>
            <person name="Hsiao Y.Y."/>
            <person name="Wu W.L."/>
            <person name="Chen Y.Y."/>
            <person name="Lin Y.F."/>
            <person name="Hsu J.L."/>
            <person name="Li C.Y."/>
            <person name="Wang Z.W."/>
            <person name="Zhao X."/>
            <person name="Zhong W.Y."/>
            <person name="Ma X.K."/>
            <person name="Ma L."/>
            <person name="Huang J."/>
            <person name="Chen G.Z."/>
            <person name="Huang M.Z."/>
            <person name="Huang L."/>
            <person name="Peng D.H."/>
            <person name="Luo Y.B."/>
            <person name="Zou S.Q."/>
            <person name="Chen S.P."/>
            <person name="Lan S."/>
            <person name="Tsai W.C."/>
            <person name="Van de Peer Y."/>
            <person name="Liu Z.J."/>
        </authorList>
    </citation>
    <scope>NUCLEOTIDE SEQUENCE [LARGE SCALE GENOMIC DNA]</scope>
    <source>
        <strain evidence="24">Lor287</strain>
    </source>
</reference>
<comment type="catalytic activity">
    <reaction evidence="19">
        <text>L-seryl-[protein] + ATP = O-phospho-L-seryl-[protein] + ADP + H(+)</text>
        <dbReference type="Rhea" id="RHEA:17989"/>
        <dbReference type="Rhea" id="RHEA-COMP:9863"/>
        <dbReference type="Rhea" id="RHEA-COMP:11604"/>
        <dbReference type="ChEBI" id="CHEBI:15378"/>
        <dbReference type="ChEBI" id="CHEBI:29999"/>
        <dbReference type="ChEBI" id="CHEBI:30616"/>
        <dbReference type="ChEBI" id="CHEBI:83421"/>
        <dbReference type="ChEBI" id="CHEBI:456216"/>
        <dbReference type="EC" id="2.7.11.1"/>
    </reaction>
</comment>
<dbReference type="EMBL" id="JBBWWQ010000014">
    <property type="protein sequence ID" value="KAK8930996.1"/>
    <property type="molecule type" value="Genomic_DNA"/>
</dbReference>
<evidence type="ECO:0000256" key="6">
    <source>
        <dbReference type="ARBA" id="ARBA00022614"/>
    </source>
</evidence>
<evidence type="ECO:0000256" key="21">
    <source>
        <dbReference type="SAM" id="MobiDB-lite"/>
    </source>
</evidence>
<evidence type="ECO:0000259" key="23">
    <source>
        <dbReference type="PROSITE" id="PS50011"/>
    </source>
</evidence>
<evidence type="ECO:0000313" key="25">
    <source>
        <dbReference type="Proteomes" id="UP001418222"/>
    </source>
</evidence>
<dbReference type="GO" id="GO:0005886">
    <property type="term" value="C:plasma membrane"/>
    <property type="evidence" value="ECO:0007669"/>
    <property type="project" value="UniProtKB-SubCell"/>
</dbReference>
<dbReference type="InterPro" id="IPR017441">
    <property type="entry name" value="Protein_kinase_ATP_BS"/>
</dbReference>
<protein>
    <recommendedName>
        <fullName evidence="3">non-specific serine/threonine protein kinase</fullName>
        <ecNumber evidence="3">2.7.11.1</ecNumber>
    </recommendedName>
</protein>
<dbReference type="FunFam" id="1.10.510.10:FF:000016">
    <property type="entry name" value="Somatic embryogenesis receptor-like kinase 1"/>
    <property type="match status" value="1"/>
</dbReference>
<dbReference type="SUPFAM" id="SSF56112">
    <property type="entry name" value="Protein kinase-like (PK-like)"/>
    <property type="match status" value="1"/>
</dbReference>
<evidence type="ECO:0000256" key="9">
    <source>
        <dbReference type="ARBA" id="ARBA00022729"/>
    </source>
</evidence>
<evidence type="ECO:0000256" key="10">
    <source>
        <dbReference type="ARBA" id="ARBA00022737"/>
    </source>
</evidence>
<comment type="catalytic activity">
    <reaction evidence="18">
        <text>L-threonyl-[protein] + ATP = O-phospho-L-threonyl-[protein] + ADP + H(+)</text>
        <dbReference type="Rhea" id="RHEA:46608"/>
        <dbReference type="Rhea" id="RHEA-COMP:11060"/>
        <dbReference type="Rhea" id="RHEA-COMP:11605"/>
        <dbReference type="ChEBI" id="CHEBI:15378"/>
        <dbReference type="ChEBI" id="CHEBI:30013"/>
        <dbReference type="ChEBI" id="CHEBI:30616"/>
        <dbReference type="ChEBI" id="CHEBI:61977"/>
        <dbReference type="ChEBI" id="CHEBI:456216"/>
        <dbReference type="EC" id="2.7.11.1"/>
    </reaction>
</comment>
<proteinExistence type="inferred from homology"/>
<evidence type="ECO:0000256" key="13">
    <source>
        <dbReference type="ARBA" id="ARBA00022840"/>
    </source>
</evidence>
<dbReference type="PROSITE" id="PS50011">
    <property type="entry name" value="PROTEIN_KINASE_DOM"/>
    <property type="match status" value="1"/>
</dbReference>
<keyword evidence="12 24" id="KW-0418">Kinase</keyword>
<dbReference type="SMART" id="SM00220">
    <property type="entry name" value="S_TKc"/>
    <property type="match status" value="1"/>
</dbReference>
<evidence type="ECO:0000256" key="17">
    <source>
        <dbReference type="ARBA" id="ARBA00023180"/>
    </source>
</evidence>
<dbReference type="FunFam" id="3.80.10.10:FF:000024">
    <property type="entry name" value="Somatic embryogenesis receptor kinase 1"/>
    <property type="match status" value="1"/>
</dbReference>
<dbReference type="Pfam" id="PF00560">
    <property type="entry name" value="LRR_1"/>
    <property type="match status" value="4"/>
</dbReference>
<dbReference type="InterPro" id="IPR011009">
    <property type="entry name" value="Kinase-like_dom_sf"/>
</dbReference>
<evidence type="ECO:0000256" key="15">
    <source>
        <dbReference type="ARBA" id="ARBA00023136"/>
    </source>
</evidence>
<dbReference type="Pfam" id="PF07714">
    <property type="entry name" value="PK_Tyr_Ser-Thr"/>
    <property type="match status" value="1"/>
</dbReference>
<dbReference type="InterPro" id="IPR008271">
    <property type="entry name" value="Ser/Thr_kinase_AS"/>
</dbReference>
<evidence type="ECO:0000256" key="5">
    <source>
        <dbReference type="ARBA" id="ARBA00022527"/>
    </source>
</evidence>
<evidence type="ECO:0000256" key="3">
    <source>
        <dbReference type="ARBA" id="ARBA00012513"/>
    </source>
</evidence>
<evidence type="ECO:0000256" key="1">
    <source>
        <dbReference type="ARBA" id="ARBA00004162"/>
    </source>
</evidence>
<organism evidence="24 25">
    <name type="scientific">Platanthera zijinensis</name>
    <dbReference type="NCBI Taxonomy" id="2320716"/>
    <lineage>
        <taxon>Eukaryota</taxon>
        <taxon>Viridiplantae</taxon>
        <taxon>Streptophyta</taxon>
        <taxon>Embryophyta</taxon>
        <taxon>Tracheophyta</taxon>
        <taxon>Spermatophyta</taxon>
        <taxon>Magnoliopsida</taxon>
        <taxon>Liliopsida</taxon>
        <taxon>Asparagales</taxon>
        <taxon>Orchidaceae</taxon>
        <taxon>Orchidoideae</taxon>
        <taxon>Orchideae</taxon>
        <taxon>Orchidinae</taxon>
        <taxon>Platanthera</taxon>
    </lineage>
</organism>
<evidence type="ECO:0000256" key="4">
    <source>
        <dbReference type="ARBA" id="ARBA00022475"/>
    </source>
</evidence>
<dbReference type="Gene3D" id="3.30.200.20">
    <property type="entry name" value="Phosphorylase Kinase, domain 1"/>
    <property type="match status" value="1"/>
</dbReference>
<keyword evidence="4" id="KW-1003">Cell membrane</keyword>
<evidence type="ECO:0000313" key="24">
    <source>
        <dbReference type="EMBL" id="KAK8930996.1"/>
    </source>
</evidence>
<evidence type="ECO:0000256" key="22">
    <source>
        <dbReference type="SAM" id="SignalP"/>
    </source>
</evidence>
<feature type="chain" id="PRO_5042947853" description="non-specific serine/threonine protein kinase" evidence="22">
    <location>
        <begin position="29"/>
        <end position="628"/>
    </location>
</feature>
<evidence type="ECO:0000256" key="16">
    <source>
        <dbReference type="ARBA" id="ARBA00023170"/>
    </source>
</evidence>
<evidence type="ECO:0000256" key="18">
    <source>
        <dbReference type="ARBA" id="ARBA00047899"/>
    </source>
</evidence>
<keyword evidence="11 20" id="KW-0547">Nucleotide-binding</keyword>
<evidence type="ECO:0000256" key="11">
    <source>
        <dbReference type="ARBA" id="ARBA00022741"/>
    </source>
</evidence>
<keyword evidence="14" id="KW-1133">Transmembrane helix</keyword>
<sequence>MEIWMRKMLDRWFLCFIAVLHLLAGVIANMEGDALHSLRTNLIDPNNVLQSWDPTLVNPCTWFHVTCNTENSVIRVDLGNAQLSGQLVPQLGQLKNLQYLELYSNDISGIIPSDLGNLTNLVSLDLYLNNFTGNIPDTLGKLSQLRFLRLNNNSLSGQIPISLTNISTLQVLDLSNNNLSGGVPSNGSFSLFTPISFANNLLLCGPGTTKACPGAPPLSPPPPLVVPTPPSSPGSSASSTGAIAGGVAAGAALLFAAPAIGFAWWRRRKPQDYFFDVPAEEDPEVHLGQLKRFSLRELQVATDGFSNKNILGRGGFGKVYKGRLADGSLVAVKRLKEERTPGGELQFQTEVEMISMAVHRNLLRLRGFCMTPTERLLVYPYMANGSVASCLRERTPNQPPLEWLTRRGIALGSARGLSYLHDHCDPKIIHRDVKAANILLDEEFEAVVGDFGLARLMDYKDTHVTTAVRGTIGHIAPEYLSTGKSSEKTDVFGYGIMLLELITGQRAFDLARLANDDDVMLLDWVKGLLREKKLDMLVDPDLQKNYIEAEVESLIQVALLCTQGSPIERPKMSEVVRMLEGDGLAERWEEWQKVEVIRHDLDMAPHRNPDWIVDSTDNLHAVELSGPR</sequence>
<dbReference type="EC" id="2.7.11.1" evidence="3"/>
<dbReference type="PROSITE" id="PS00108">
    <property type="entry name" value="PROTEIN_KINASE_ST"/>
    <property type="match status" value="1"/>
</dbReference>
<gene>
    <name evidence="24" type="primary">SERK2</name>
    <name evidence="24" type="ORF">KSP39_PZI017045</name>
</gene>
<dbReference type="InterPro" id="IPR001611">
    <property type="entry name" value="Leu-rich_rpt"/>
</dbReference>
<evidence type="ECO:0000256" key="20">
    <source>
        <dbReference type="PROSITE-ProRule" id="PRU10141"/>
    </source>
</evidence>
<evidence type="ECO:0000256" key="8">
    <source>
        <dbReference type="ARBA" id="ARBA00022692"/>
    </source>
</evidence>
<feature type="compositionally biased region" description="Pro residues" evidence="21">
    <location>
        <begin position="214"/>
        <end position="232"/>
    </location>
</feature>
<evidence type="ECO:0000256" key="12">
    <source>
        <dbReference type="ARBA" id="ARBA00022777"/>
    </source>
</evidence>